<gene>
    <name evidence="1" type="ORF">GH714_033733</name>
</gene>
<evidence type="ECO:0000313" key="2">
    <source>
        <dbReference type="Proteomes" id="UP000467840"/>
    </source>
</evidence>
<organism evidence="1 2">
    <name type="scientific">Hevea brasiliensis</name>
    <name type="common">Para rubber tree</name>
    <name type="synonym">Siphonia brasiliensis</name>
    <dbReference type="NCBI Taxonomy" id="3981"/>
    <lineage>
        <taxon>Eukaryota</taxon>
        <taxon>Viridiplantae</taxon>
        <taxon>Streptophyta</taxon>
        <taxon>Embryophyta</taxon>
        <taxon>Tracheophyta</taxon>
        <taxon>Spermatophyta</taxon>
        <taxon>Magnoliopsida</taxon>
        <taxon>eudicotyledons</taxon>
        <taxon>Gunneridae</taxon>
        <taxon>Pentapetalae</taxon>
        <taxon>rosids</taxon>
        <taxon>fabids</taxon>
        <taxon>Malpighiales</taxon>
        <taxon>Euphorbiaceae</taxon>
        <taxon>Crotonoideae</taxon>
        <taxon>Micrandreae</taxon>
        <taxon>Hevea</taxon>
    </lineage>
</organism>
<accession>A0A6A6N934</accession>
<reference evidence="1 2" key="1">
    <citation type="journal article" date="2020" name="Mol. Plant">
        <title>The Chromosome-Based Rubber Tree Genome Provides New Insights into Spurge Genome Evolution and Rubber Biosynthesis.</title>
        <authorList>
            <person name="Liu J."/>
            <person name="Shi C."/>
            <person name="Shi C.C."/>
            <person name="Li W."/>
            <person name="Zhang Q.J."/>
            <person name="Zhang Y."/>
            <person name="Li K."/>
            <person name="Lu H.F."/>
            <person name="Shi C."/>
            <person name="Zhu S.T."/>
            <person name="Xiao Z.Y."/>
            <person name="Nan H."/>
            <person name="Yue Y."/>
            <person name="Zhu X.G."/>
            <person name="Wu Y."/>
            <person name="Hong X.N."/>
            <person name="Fan G.Y."/>
            <person name="Tong Y."/>
            <person name="Zhang D."/>
            <person name="Mao C.L."/>
            <person name="Liu Y.L."/>
            <person name="Hao S.J."/>
            <person name="Liu W.Q."/>
            <person name="Lv M.Q."/>
            <person name="Zhang H.B."/>
            <person name="Liu Y."/>
            <person name="Hu-Tang G.R."/>
            <person name="Wang J.P."/>
            <person name="Wang J.H."/>
            <person name="Sun Y.H."/>
            <person name="Ni S.B."/>
            <person name="Chen W.B."/>
            <person name="Zhang X.C."/>
            <person name="Jiao Y.N."/>
            <person name="Eichler E.E."/>
            <person name="Li G.H."/>
            <person name="Liu X."/>
            <person name="Gao L.Z."/>
        </authorList>
    </citation>
    <scope>NUCLEOTIDE SEQUENCE [LARGE SCALE GENOMIC DNA]</scope>
    <source>
        <strain evidence="2">cv. GT1</strain>
        <tissue evidence="1">Leaf</tissue>
    </source>
</reference>
<proteinExistence type="predicted"/>
<comment type="caution">
    <text evidence="1">The sequence shown here is derived from an EMBL/GenBank/DDBJ whole genome shotgun (WGS) entry which is preliminary data.</text>
</comment>
<sequence>MENGSSFNGGRVTLAKSVLSTLPNHLIEAWLAFAQGGGQPMGICIVKKEYVNVRDGLLGDLASQPILWDIRQATVV</sequence>
<evidence type="ECO:0000313" key="1">
    <source>
        <dbReference type="EMBL" id="KAF2321086.1"/>
    </source>
</evidence>
<name>A0A6A6N934_HEVBR</name>
<keyword evidence="2" id="KW-1185">Reference proteome</keyword>
<dbReference type="AlphaFoldDB" id="A0A6A6N934"/>
<protein>
    <submittedName>
        <fullName evidence="1">Uncharacterized protein</fullName>
    </submittedName>
</protein>
<dbReference type="EMBL" id="JAAGAX010000003">
    <property type="protein sequence ID" value="KAF2321086.1"/>
    <property type="molecule type" value="Genomic_DNA"/>
</dbReference>
<dbReference type="Proteomes" id="UP000467840">
    <property type="component" value="Chromosome 10"/>
</dbReference>